<evidence type="ECO:0000313" key="10">
    <source>
        <dbReference type="Ensembl" id="ENSHCOP00000009000.1"/>
    </source>
</evidence>
<dbReference type="SUPFAM" id="SSF50729">
    <property type="entry name" value="PH domain-like"/>
    <property type="match status" value="2"/>
</dbReference>
<dbReference type="InterPro" id="IPR001331">
    <property type="entry name" value="GDS_CDC24_CS"/>
</dbReference>
<keyword evidence="1 3" id="KW-0344">Guanine-nucleotide releasing factor</keyword>
<dbReference type="InterPro" id="IPR001895">
    <property type="entry name" value="RASGEF_cat_dom"/>
</dbReference>
<dbReference type="PANTHER" id="PTHR23113">
    <property type="entry name" value="GUANINE NUCLEOTIDE EXCHANGE FACTOR"/>
    <property type="match status" value="1"/>
</dbReference>
<keyword evidence="11" id="KW-1185">Reference proteome</keyword>
<feature type="compositionally biased region" description="Polar residues" evidence="5">
    <location>
        <begin position="838"/>
        <end position="860"/>
    </location>
</feature>
<dbReference type="STRING" id="109280.ENSHCOP00000009000"/>
<dbReference type="InterPro" id="IPR008937">
    <property type="entry name" value="Ras-like_GEF"/>
</dbReference>
<dbReference type="GO" id="GO:0005886">
    <property type="term" value="C:plasma membrane"/>
    <property type="evidence" value="ECO:0007669"/>
    <property type="project" value="TreeGrafter"/>
</dbReference>
<evidence type="ECO:0000259" key="8">
    <source>
        <dbReference type="PROSITE" id="PS50010"/>
    </source>
</evidence>
<dbReference type="InterPro" id="IPR019804">
    <property type="entry name" value="Ras_G-nucl-exch_fac_CS"/>
</dbReference>
<dbReference type="Pfam" id="PF00621">
    <property type="entry name" value="RhoGEF"/>
    <property type="match status" value="1"/>
</dbReference>
<dbReference type="InterPro" id="IPR000219">
    <property type="entry name" value="DH_dom"/>
</dbReference>
<evidence type="ECO:0000256" key="5">
    <source>
        <dbReference type="SAM" id="MobiDB-lite"/>
    </source>
</evidence>
<dbReference type="Gene3D" id="2.30.29.30">
    <property type="entry name" value="Pleckstrin-homology domain (PH domain)/Phosphotyrosine-binding domain (PTB)"/>
    <property type="match status" value="2"/>
</dbReference>
<dbReference type="InterPro" id="IPR011993">
    <property type="entry name" value="PH-like_dom_sf"/>
</dbReference>
<dbReference type="AlphaFoldDB" id="A0A3Q2XVS0"/>
<dbReference type="CDD" id="cd06224">
    <property type="entry name" value="REM"/>
    <property type="match status" value="1"/>
</dbReference>
<dbReference type="Pfam" id="PF00169">
    <property type="entry name" value="PH"/>
    <property type="match status" value="2"/>
</dbReference>
<accession>A0A3Q2XVS0</accession>
<dbReference type="PROSITE" id="PS00741">
    <property type="entry name" value="DH_1"/>
    <property type="match status" value="1"/>
</dbReference>
<protein>
    <submittedName>
        <fullName evidence="10">Ras protein specific guanine nucleotide releasing factor 1</fullName>
    </submittedName>
</protein>
<dbReference type="FunFam" id="1.20.870.10:FF:000004">
    <property type="entry name" value="Ras-specific guanine nucleotide-releasing factor 1 isoform 2"/>
    <property type="match status" value="1"/>
</dbReference>
<dbReference type="InterPro" id="IPR036964">
    <property type="entry name" value="RASGEF_cat_dom_sf"/>
</dbReference>
<dbReference type="Gene3D" id="1.20.870.10">
    <property type="entry name" value="Son of sevenless (SoS) protein Chain: S domain 1"/>
    <property type="match status" value="2"/>
</dbReference>
<dbReference type="Proteomes" id="UP000264820">
    <property type="component" value="Unplaced"/>
</dbReference>
<dbReference type="CDD" id="cd00155">
    <property type="entry name" value="RasGEF"/>
    <property type="match status" value="1"/>
</dbReference>
<evidence type="ECO:0000259" key="6">
    <source>
        <dbReference type="PROSITE" id="PS50003"/>
    </source>
</evidence>
<dbReference type="PROSITE" id="PS50212">
    <property type="entry name" value="RASGEF_NTER"/>
    <property type="match status" value="1"/>
</dbReference>
<organism evidence="10 11">
    <name type="scientific">Hippocampus comes</name>
    <name type="common">Tiger tail seahorse</name>
    <dbReference type="NCBI Taxonomy" id="109280"/>
    <lineage>
        <taxon>Eukaryota</taxon>
        <taxon>Metazoa</taxon>
        <taxon>Chordata</taxon>
        <taxon>Craniata</taxon>
        <taxon>Vertebrata</taxon>
        <taxon>Euteleostomi</taxon>
        <taxon>Actinopterygii</taxon>
        <taxon>Neopterygii</taxon>
        <taxon>Teleostei</taxon>
        <taxon>Neoteleostei</taxon>
        <taxon>Acanthomorphata</taxon>
        <taxon>Syngnathiaria</taxon>
        <taxon>Syngnathiformes</taxon>
        <taxon>Syngnathoidei</taxon>
        <taxon>Syngnathidae</taxon>
        <taxon>Hippocampus</taxon>
    </lineage>
</organism>
<proteinExistence type="predicted"/>
<dbReference type="FunFam" id="1.20.900.10:FF:000005">
    <property type="entry name" value="Ras-specific guanine nucleotide-releasing factor 1 isoform 2"/>
    <property type="match status" value="1"/>
</dbReference>
<dbReference type="GO" id="GO:0005085">
    <property type="term" value="F:guanyl-nucleotide exchange factor activity"/>
    <property type="evidence" value="ECO:0007669"/>
    <property type="project" value="UniProtKB-KW"/>
</dbReference>
<dbReference type="Ensembl" id="ENSHCOT00000015022.1">
    <property type="protein sequence ID" value="ENSHCOP00000009000.1"/>
    <property type="gene ID" value="ENSHCOG00000011416.1"/>
</dbReference>
<feature type="domain" description="PH" evidence="6">
    <location>
        <begin position="22"/>
        <end position="129"/>
    </location>
</feature>
<feature type="region of interest" description="Disordered" evidence="5">
    <location>
        <begin position="791"/>
        <end position="863"/>
    </location>
</feature>
<dbReference type="Pfam" id="PF00617">
    <property type="entry name" value="RasGEF"/>
    <property type="match status" value="1"/>
</dbReference>
<dbReference type="FunFam" id="1.20.870.10:FF:000006">
    <property type="entry name" value="ras-specific guanine nucleotide-releasing factor 1 isoform X1"/>
    <property type="match status" value="1"/>
</dbReference>
<reference evidence="10" key="2">
    <citation type="submission" date="2025-09" db="UniProtKB">
        <authorList>
            <consortium name="Ensembl"/>
        </authorList>
    </citation>
    <scope>IDENTIFICATION</scope>
</reference>
<evidence type="ECO:0000259" key="9">
    <source>
        <dbReference type="PROSITE" id="PS50212"/>
    </source>
</evidence>
<dbReference type="PROSITE" id="PS50010">
    <property type="entry name" value="DH_2"/>
    <property type="match status" value="1"/>
</dbReference>
<feature type="domain" description="PH" evidence="6">
    <location>
        <begin position="467"/>
        <end position="583"/>
    </location>
</feature>
<dbReference type="FunFam" id="2.30.29.30:FF:000176">
    <property type="entry name" value="ras-specific guanine nucleotide-releasing factor 1 isoform X2"/>
    <property type="match status" value="1"/>
</dbReference>
<dbReference type="SMART" id="SM00233">
    <property type="entry name" value="PH"/>
    <property type="match status" value="2"/>
</dbReference>
<dbReference type="PROSITE" id="PS50096">
    <property type="entry name" value="IQ"/>
    <property type="match status" value="1"/>
</dbReference>
<evidence type="ECO:0000256" key="3">
    <source>
        <dbReference type="PROSITE-ProRule" id="PRU00168"/>
    </source>
</evidence>
<dbReference type="GeneTree" id="ENSGT00940000157599"/>
<feature type="region of interest" description="Disordered" evidence="5">
    <location>
        <begin position="708"/>
        <end position="734"/>
    </location>
</feature>
<dbReference type="OMA" id="SCNTNGY"/>
<dbReference type="CDD" id="cd00160">
    <property type="entry name" value="RhoGEF"/>
    <property type="match status" value="1"/>
</dbReference>
<dbReference type="PROSITE" id="PS00720">
    <property type="entry name" value="RASGEF"/>
    <property type="match status" value="1"/>
</dbReference>
<evidence type="ECO:0000256" key="4">
    <source>
        <dbReference type="SAM" id="Coils"/>
    </source>
</evidence>
<dbReference type="SMART" id="SM00147">
    <property type="entry name" value="RasGEF"/>
    <property type="match status" value="1"/>
</dbReference>
<dbReference type="PROSITE" id="PS50009">
    <property type="entry name" value="RASGEF_CAT"/>
    <property type="match status" value="1"/>
</dbReference>
<evidence type="ECO:0000256" key="2">
    <source>
        <dbReference type="ARBA" id="ARBA00022737"/>
    </source>
</evidence>
<dbReference type="SMART" id="SM00229">
    <property type="entry name" value="RasGEFN"/>
    <property type="match status" value="2"/>
</dbReference>
<dbReference type="CDD" id="cd13261">
    <property type="entry name" value="PH_RasGRF1_2"/>
    <property type="match status" value="1"/>
</dbReference>
<dbReference type="SUPFAM" id="SSF48366">
    <property type="entry name" value="Ras GEF"/>
    <property type="match status" value="1"/>
</dbReference>
<dbReference type="Gene3D" id="1.20.900.10">
    <property type="entry name" value="Dbl homology (DH) domain"/>
    <property type="match status" value="1"/>
</dbReference>
<dbReference type="Gene3D" id="1.10.840.10">
    <property type="entry name" value="Ras guanine-nucleotide exchange factors catalytic domain"/>
    <property type="match status" value="1"/>
</dbReference>
<sequence>MQKGIRLNDGHVTYLGLLAKKDGTRRGCLSKKSSDNTKWHTKWFALLQNMLFYFENESSSRPSGLYLLEGCICDRAPSPKPSLSAKECLEKQYYFTVSFTHENQKALELRTEDVKDCDEWVAAISHASYRNLATEHETLMQKYLHLLQIVETEKTVAKQLRQQIEDGEIEIERLKSEIAGLLKDNIKIHASPTAAPTEDDSEIKKIKKVQSFLRGWICRRKWKTIIQDYIRSPHAESMRKRNQVVFSMLDSEAEYVQQLHILVNNFLRPLRMAASSKKPPITHDDVSSIFLNSETIMFLHQIFYQGLKARIASWPTLVLADLFDILLPMLNIYQEFVRNHQYSLQILAHCKQNRDFDKLLKQYEAKPDCEERTLETFLTYPMFQIPRYILTLHELLAHTPHEHIERNSLDYAKSKLEELSRIMHDEVSETENIRKNLAIERMIVEGCEILLDTSQTFVRQGSLIQVPLSEKGKITRGRLGSLSLKKEGERQCFLFSKHLIICTRGSGGKLHLTKNGVVSLIDCTLMEDPEGTDDEYKGGQDMEHLDFKIVVEPKDSQSFTVILVASSRQEKSAWTSDISQCIDNIRCNGLMMNAFEDNSKVTVPQMIKSDSSLYCDDVDIRFSKMMNSCKVLQIRYASVERLLERLTDLRFLSIDFLNTFLHSYRVFTTADVVLDKLITIYKKPISAIPARSLELFFASSQNNKLLYGEPPSSPRASRKFSSPPPLAIAKNSSPNRRRKLSLNIPIITGGKALDLAALSCSSNGYASMYSSMSPFSKTTLDINKLYVSSPITSKIPDEGEDKKDKMEETSVCKQDLSVREESDNDQNQSDDADPEASPTKSPTTPKNIKCKNSSGFPTDQRNGDKEFVIRRAATNRVLNVLRHWVSKHSPDFESNNELKTKVIAFLEEVMHDPELLTQERKAAANIIRTLTQDDHGDNQIALEDVTQLVGSGKADPFESHSALEVAEQLTLLDHLVFKVIPYEEFFGQGWMKNDKNEKTPYIMRTTKHFNDISNLIATEILRSDDVVTRVAVIEKWVAVADICRCLHNYNAVLEITSSLNRSSVFRLKKTWLKVSKQTKALIDKLQKLVSSEGRFKNLREALKNCDPPCVPYLGMYLTDLAFIEEGTPNYTEDNLVNFSKMRMISHIIREIRQFQQTAYKLDLQPKVAQYLLDGSCVLDEESMYEASLRIEPKASN</sequence>
<feature type="compositionally biased region" description="Acidic residues" evidence="5">
    <location>
        <begin position="822"/>
        <end position="834"/>
    </location>
</feature>
<feature type="domain" description="Ras-GEF" evidence="7">
    <location>
        <begin position="961"/>
        <end position="1193"/>
    </location>
</feature>
<feature type="domain" description="DH" evidence="8">
    <location>
        <begin position="240"/>
        <end position="426"/>
    </location>
</feature>
<dbReference type="InterPro" id="IPR023578">
    <property type="entry name" value="Ras_GEF_dom_sf"/>
</dbReference>
<dbReference type="SMART" id="SM00325">
    <property type="entry name" value="RhoGEF"/>
    <property type="match status" value="1"/>
</dbReference>
<evidence type="ECO:0000259" key="7">
    <source>
        <dbReference type="PROSITE" id="PS50009"/>
    </source>
</evidence>
<feature type="domain" description="N-terminal Ras-GEF" evidence="9">
    <location>
        <begin position="630"/>
        <end position="745"/>
    </location>
</feature>
<name>A0A3Q2XVS0_HIPCM</name>
<dbReference type="PANTHER" id="PTHR23113:SF193">
    <property type="entry name" value="RAS-SPECIFIC GUANINE NUCLEOTIDE-RELEASING FACTOR 1"/>
    <property type="match status" value="1"/>
</dbReference>
<evidence type="ECO:0000256" key="1">
    <source>
        <dbReference type="ARBA" id="ARBA00022658"/>
    </source>
</evidence>
<dbReference type="PROSITE" id="PS50003">
    <property type="entry name" value="PH_DOMAIN"/>
    <property type="match status" value="2"/>
</dbReference>
<evidence type="ECO:0000313" key="11">
    <source>
        <dbReference type="Proteomes" id="UP000264820"/>
    </source>
</evidence>
<feature type="compositionally biased region" description="Basic and acidic residues" evidence="5">
    <location>
        <begin position="795"/>
        <end position="821"/>
    </location>
</feature>
<dbReference type="GO" id="GO:0007265">
    <property type="term" value="P:Ras protein signal transduction"/>
    <property type="evidence" value="ECO:0007669"/>
    <property type="project" value="TreeGrafter"/>
</dbReference>
<reference evidence="10" key="1">
    <citation type="submission" date="2025-08" db="UniProtKB">
        <authorList>
            <consortium name="Ensembl"/>
        </authorList>
    </citation>
    <scope>IDENTIFICATION</scope>
</reference>
<dbReference type="FunFam" id="2.30.29.30:FF:000117">
    <property type="entry name" value="ras-specific guanine nucleotide-releasing factor 1 isoform X2"/>
    <property type="match status" value="1"/>
</dbReference>
<dbReference type="Pfam" id="PF00618">
    <property type="entry name" value="RasGEF_N"/>
    <property type="match status" value="1"/>
</dbReference>
<feature type="coiled-coil region" evidence="4">
    <location>
        <begin position="150"/>
        <end position="184"/>
    </location>
</feature>
<dbReference type="InterPro" id="IPR035899">
    <property type="entry name" value="DBL_dom_sf"/>
</dbReference>
<dbReference type="InterPro" id="IPR001849">
    <property type="entry name" value="PH_domain"/>
</dbReference>
<dbReference type="SUPFAM" id="SSF48065">
    <property type="entry name" value="DBL homology domain (DH-domain)"/>
    <property type="match status" value="1"/>
</dbReference>
<keyword evidence="4" id="KW-0175">Coiled coil</keyword>
<dbReference type="InterPro" id="IPR000651">
    <property type="entry name" value="Ras-like_Gua-exchang_fac_N"/>
</dbReference>
<keyword evidence="2" id="KW-0677">Repeat</keyword>